<comment type="function">
    <text evidence="6">Component of a complex that catalyzes the oxidation of glycolate to glyoxylate.</text>
</comment>
<accession>A0AAX0RI56</accession>
<evidence type="ECO:0000259" key="8">
    <source>
        <dbReference type="Pfam" id="PF13183"/>
    </source>
</evidence>
<dbReference type="AlphaFoldDB" id="A0AAX0RI56"/>
<evidence type="ECO:0000256" key="5">
    <source>
        <dbReference type="ARBA" id="ARBA00023014"/>
    </source>
</evidence>
<dbReference type="GO" id="GO:0051539">
    <property type="term" value="F:4 iron, 4 sulfur cluster binding"/>
    <property type="evidence" value="ECO:0007669"/>
    <property type="project" value="UniProtKB-UniRule"/>
</dbReference>
<dbReference type="PROSITE" id="PS00198">
    <property type="entry name" value="4FE4S_FER_1"/>
    <property type="match status" value="1"/>
</dbReference>
<comment type="caution">
    <text evidence="9">The sequence shown here is derived from an EMBL/GenBank/DDBJ whole genome shotgun (WGS) entry which is preliminary data.</text>
</comment>
<feature type="domain" description="4Fe-4S ferredoxin-type" evidence="8">
    <location>
        <begin position="16"/>
        <end position="82"/>
    </location>
</feature>
<organism evidence="9 10">
    <name type="scientific">Helicobacter pylori</name>
    <name type="common">Campylobacter pylori</name>
    <dbReference type="NCBI Taxonomy" id="210"/>
    <lineage>
        <taxon>Bacteria</taxon>
        <taxon>Pseudomonadati</taxon>
        <taxon>Campylobacterota</taxon>
        <taxon>Epsilonproteobacteria</taxon>
        <taxon>Campylobacterales</taxon>
        <taxon>Helicobacteraceae</taxon>
        <taxon>Helicobacter</taxon>
    </lineage>
</organism>
<feature type="domain" description="Cysteine-rich" evidence="7">
    <location>
        <begin position="323"/>
        <end position="404"/>
    </location>
</feature>
<dbReference type="InterPro" id="IPR004017">
    <property type="entry name" value="Cys_rich_dom"/>
</dbReference>
<dbReference type="PANTHER" id="PTHR32479">
    <property type="entry name" value="GLYCOLATE OXIDASE IRON-SULFUR SUBUNIT"/>
    <property type="match status" value="1"/>
</dbReference>
<sequence length="434" mass="49333">MNENNVNENIFEEVGDACVKCAKCVPGCTIYRIHKDEATSPRGFLDLMRLNAQNKLQLDANLKHLLETCFLCTACVEICPFHLPIDTLIEKAREKIAQKHGIAWYKKSYFSLLKNRKKMDRVFSTAHFLAPCIFKQVGDSLEPRAVFKGLFKRFKKSALPPLNQKSFLQKHAEMKPLENPIQKVAIFIGCLSNYHYQQVGESLLYILEKLNIQAIIPKQECCSAPAYFTGDKDTTLFLVKKNIEWFESYLDEVDAIIVPEATCASMLINDYYKVFLGEKDKDLYVKRLEKITPKIYLASVFLEKHTPLKNLLEKIPKGKKEVITYHNPCHAKKTLNAHKEVRNLLNLHYEIKEMPDNCCGFGGITMQTQKAGFSLKVGLLRAKEIIDTKAEILSAECGACHMQLNNALKSLDDPNTPSFSHPLELIAKALKSAE</sequence>
<evidence type="ECO:0000256" key="4">
    <source>
        <dbReference type="ARBA" id="ARBA00023004"/>
    </source>
</evidence>
<dbReference type="Pfam" id="PF02754">
    <property type="entry name" value="CCG"/>
    <property type="match status" value="2"/>
</dbReference>
<protein>
    <recommendedName>
        <fullName evidence="6">Glycolate oxidase iron-sulfur subunit</fullName>
        <ecNumber evidence="6">1.1.99.14</ecNumber>
    </recommendedName>
</protein>
<comment type="catalytic activity">
    <reaction evidence="6">
        <text>glycolate + A = glyoxylate + AH2</text>
        <dbReference type="Rhea" id="RHEA:21264"/>
        <dbReference type="ChEBI" id="CHEBI:13193"/>
        <dbReference type="ChEBI" id="CHEBI:17499"/>
        <dbReference type="ChEBI" id="CHEBI:29805"/>
        <dbReference type="ChEBI" id="CHEBI:36655"/>
        <dbReference type="EC" id="1.1.99.14"/>
    </reaction>
</comment>
<evidence type="ECO:0000256" key="1">
    <source>
        <dbReference type="ARBA" id="ARBA00022485"/>
    </source>
</evidence>
<dbReference type="Gene3D" id="1.10.1060.10">
    <property type="entry name" value="Alpha-helical ferredoxin"/>
    <property type="match status" value="1"/>
</dbReference>
<dbReference type="GO" id="GO:0019154">
    <property type="term" value="F:glycolate dehydrogenase activity"/>
    <property type="evidence" value="ECO:0007669"/>
    <property type="project" value="UniProtKB-EC"/>
</dbReference>
<keyword evidence="6" id="KW-0249">Electron transport</keyword>
<evidence type="ECO:0000313" key="9">
    <source>
        <dbReference type="EMBL" id="PDW47027.1"/>
    </source>
</evidence>
<dbReference type="PIRSF" id="PIRSF000139">
    <property type="entry name" value="Glc_ox_4Fe-4S"/>
    <property type="match status" value="1"/>
</dbReference>
<evidence type="ECO:0000313" key="10">
    <source>
        <dbReference type="Proteomes" id="UP000220907"/>
    </source>
</evidence>
<evidence type="ECO:0000256" key="6">
    <source>
        <dbReference type="PIRNR" id="PIRNR000139"/>
    </source>
</evidence>
<feature type="domain" description="Cysteine-rich" evidence="7">
    <location>
        <begin position="184"/>
        <end position="267"/>
    </location>
</feature>
<dbReference type="Proteomes" id="UP000220907">
    <property type="component" value="Unassembled WGS sequence"/>
</dbReference>
<keyword evidence="6" id="KW-0813">Transport</keyword>
<dbReference type="SUPFAM" id="SSF46548">
    <property type="entry name" value="alpha-helical ferredoxin"/>
    <property type="match status" value="1"/>
</dbReference>
<comment type="cofactor">
    <cofactor evidence="6">
        <name>[4Fe-4S] cluster</name>
        <dbReference type="ChEBI" id="CHEBI:49883"/>
    </cofactor>
    <text evidence="6">Binds 2 [4Fe-4S] clusters.</text>
</comment>
<keyword evidence="5 6" id="KW-0411">Iron-sulfur</keyword>
<evidence type="ECO:0000256" key="3">
    <source>
        <dbReference type="ARBA" id="ARBA00022737"/>
    </source>
</evidence>
<dbReference type="EMBL" id="MBGX01000024">
    <property type="protein sequence ID" value="PDW47027.1"/>
    <property type="molecule type" value="Genomic_DNA"/>
</dbReference>
<name>A0AAX0RI56_HELPX</name>
<comment type="catalytic activity">
    <reaction evidence="6">
        <text>(R)-lactate + A = pyruvate + AH2</text>
        <dbReference type="Rhea" id="RHEA:15089"/>
        <dbReference type="ChEBI" id="CHEBI:13193"/>
        <dbReference type="ChEBI" id="CHEBI:15361"/>
        <dbReference type="ChEBI" id="CHEBI:16004"/>
        <dbReference type="ChEBI" id="CHEBI:17499"/>
    </reaction>
</comment>
<dbReference type="InterPro" id="IPR009051">
    <property type="entry name" value="Helical_ferredxn"/>
</dbReference>
<proteinExistence type="predicted"/>
<evidence type="ECO:0000256" key="2">
    <source>
        <dbReference type="ARBA" id="ARBA00022723"/>
    </source>
</evidence>
<dbReference type="GO" id="GO:0046872">
    <property type="term" value="F:metal ion binding"/>
    <property type="evidence" value="ECO:0007669"/>
    <property type="project" value="UniProtKB-UniRule"/>
</dbReference>
<dbReference type="RefSeq" id="WP_097711520.1">
    <property type="nucleotide sequence ID" value="NZ_MBGX01000024.1"/>
</dbReference>
<keyword evidence="1 6" id="KW-0004">4Fe-4S</keyword>
<dbReference type="Pfam" id="PF13183">
    <property type="entry name" value="Fer4_8"/>
    <property type="match status" value="1"/>
</dbReference>
<gene>
    <name evidence="9" type="ORF">BB432_03090</name>
</gene>
<keyword evidence="2 6" id="KW-0479">Metal-binding</keyword>
<dbReference type="EC" id="1.1.99.14" evidence="6"/>
<reference evidence="9 10" key="1">
    <citation type="journal article" date="2017" name="Gut Pathog.">
        <title>Phylogenomics of Colombian Helicobacter pylori isolates.</title>
        <authorList>
            <person name="Gutierrez-Escobar A.J."/>
            <person name="Trujillo E."/>
            <person name="Acevedo O."/>
            <person name="Bravo M.M."/>
        </authorList>
    </citation>
    <scope>NUCLEOTIDE SEQUENCE [LARGE SCALE GENOMIC DNA]</scope>
    <source>
        <strain evidence="9 10">22151</strain>
    </source>
</reference>
<dbReference type="InterPro" id="IPR012257">
    <property type="entry name" value="Glc_ox_4Fe-4S"/>
</dbReference>
<dbReference type="PANTHER" id="PTHR32479:SF20">
    <property type="entry name" value="GLYCOLATE OXIDASE IRON-SULFUR SUBUNIT"/>
    <property type="match status" value="1"/>
</dbReference>
<dbReference type="InterPro" id="IPR017900">
    <property type="entry name" value="4Fe4S_Fe_S_CS"/>
</dbReference>
<dbReference type="InterPro" id="IPR017896">
    <property type="entry name" value="4Fe4S_Fe-S-bd"/>
</dbReference>
<keyword evidence="4 6" id="KW-0408">Iron</keyword>
<evidence type="ECO:0000259" key="7">
    <source>
        <dbReference type="Pfam" id="PF02754"/>
    </source>
</evidence>
<keyword evidence="3" id="KW-0677">Repeat</keyword>